<keyword evidence="2" id="KW-0812">Transmembrane</keyword>
<evidence type="ECO:0000259" key="3">
    <source>
        <dbReference type="PROSITE" id="PS50850"/>
    </source>
</evidence>
<dbReference type="InterPro" id="IPR050327">
    <property type="entry name" value="Proton-linked_MCT"/>
</dbReference>
<feature type="transmembrane region" description="Helical" evidence="2">
    <location>
        <begin position="139"/>
        <end position="158"/>
    </location>
</feature>
<gene>
    <name evidence="4" type="ORF">PLOB_00015770</name>
</gene>
<dbReference type="InterPro" id="IPR036259">
    <property type="entry name" value="MFS_trans_sf"/>
</dbReference>
<feature type="transmembrane region" description="Helical" evidence="2">
    <location>
        <begin position="44"/>
        <end position="73"/>
    </location>
</feature>
<evidence type="ECO:0000256" key="2">
    <source>
        <dbReference type="SAM" id="Phobius"/>
    </source>
</evidence>
<feature type="transmembrane region" description="Helical" evidence="2">
    <location>
        <begin position="350"/>
        <end position="370"/>
    </location>
</feature>
<dbReference type="SUPFAM" id="SSF103473">
    <property type="entry name" value="MFS general substrate transporter"/>
    <property type="match status" value="1"/>
</dbReference>
<dbReference type="PANTHER" id="PTHR11360:SF251">
    <property type="entry name" value="MAJOR FACILITATOR SUPERFAMILY (MFS) PROFILE DOMAIN-CONTAINING PROTEIN"/>
    <property type="match status" value="1"/>
</dbReference>
<feature type="non-terminal residue" evidence="4">
    <location>
        <position position="406"/>
    </location>
</feature>
<comment type="caution">
    <text evidence="4">The sequence shown here is derived from an EMBL/GenBank/DDBJ whole genome shotgun (WGS) entry which is preliminary data.</text>
</comment>
<dbReference type="Gene3D" id="1.20.1250.20">
    <property type="entry name" value="MFS general substrate transporter like domains"/>
    <property type="match status" value="1"/>
</dbReference>
<feature type="transmembrane region" description="Helical" evidence="2">
    <location>
        <begin position="294"/>
        <end position="312"/>
    </location>
</feature>
<feature type="transmembrane region" description="Helical" evidence="2">
    <location>
        <begin position="253"/>
        <end position="274"/>
    </location>
</feature>
<protein>
    <recommendedName>
        <fullName evidence="3">Major facilitator superfamily (MFS) profile domain-containing protein</fullName>
    </recommendedName>
</protein>
<feature type="transmembrane region" description="Helical" evidence="2">
    <location>
        <begin position="382"/>
        <end position="402"/>
    </location>
</feature>
<keyword evidence="2" id="KW-0472">Membrane</keyword>
<proteinExistence type="predicted"/>
<dbReference type="PROSITE" id="PS50850">
    <property type="entry name" value="MFS"/>
    <property type="match status" value="1"/>
</dbReference>
<name>A0ABN8R8H0_9CNID</name>
<comment type="subcellular location">
    <subcellularLocation>
        <location evidence="1">Membrane</location>
        <topology evidence="1">Multi-pass membrane protein</topology>
    </subcellularLocation>
</comment>
<feature type="transmembrane region" description="Helical" evidence="2">
    <location>
        <begin position="324"/>
        <end position="344"/>
    </location>
</feature>
<evidence type="ECO:0000313" key="5">
    <source>
        <dbReference type="Proteomes" id="UP001159405"/>
    </source>
</evidence>
<dbReference type="Pfam" id="PF07690">
    <property type="entry name" value="MFS_1"/>
    <property type="match status" value="1"/>
</dbReference>
<keyword evidence="5" id="KW-1185">Reference proteome</keyword>
<dbReference type="InterPro" id="IPR020846">
    <property type="entry name" value="MFS_dom"/>
</dbReference>
<dbReference type="EMBL" id="CALNXK010000197">
    <property type="protein sequence ID" value="CAH3175121.1"/>
    <property type="molecule type" value="Genomic_DNA"/>
</dbReference>
<sequence>MTNIYKVKLIGIESHHIEQNMNICRSVSRCCRDGHSSHKKDSKWAWMVCLAASTNMAFTAGLLFCFGVLLPVFMDYFNESRERTAWVGSLSFAFGLVVAPLGASLINRFGCRAVSMAGCLACASGLAVASFASSLTLLFVSYAVFGCGSGCVLVSSVVVVRRCFDKRQSLALGVSAAGQGLGTMVLSQVLQSLVTVVHWRDTLRIFAAALFLNSFCGILYDANLTQGHISSSSDEEEGRHRENSKSFTLHCSVWKVPGFLLLTACSFFFMFARITNYVHLVKFAQDLGTSFSAASRLVLYLGITAVVGRFAGGFVCSIKQLKNLYILQGAGLINGISMMLLTLAQSYSPLVAYAFTFGFCDGVTATVMNIEAVTCVDHYRAASSFGHFLLTISVTTLVGPPISGKA</sequence>
<feature type="domain" description="Major facilitator superfamily (MFS) profile" evidence="3">
    <location>
        <begin position="45"/>
        <end position="406"/>
    </location>
</feature>
<organism evidence="4 5">
    <name type="scientific">Porites lobata</name>
    <dbReference type="NCBI Taxonomy" id="104759"/>
    <lineage>
        <taxon>Eukaryota</taxon>
        <taxon>Metazoa</taxon>
        <taxon>Cnidaria</taxon>
        <taxon>Anthozoa</taxon>
        <taxon>Hexacorallia</taxon>
        <taxon>Scleractinia</taxon>
        <taxon>Fungiina</taxon>
        <taxon>Poritidae</taxon>
        <taxon>Porites</taxon>
    </lineage>
</organism>
<evidence type="ECO:0000256" key="1">
    <source>
        <dbReference type="ARBA" id="ARBA00004141"/>
    </source>
</evidence>
<accession>A0ABN8R8H0</accession>
<reference evidence="4 5" key="1">
    <citation type="submission" date="2022-05" db="EMBL/GenBank/DDBJ databases">
        <authorList>
            <consortium name="Genoscope - CEA"/>
            <person name="William W."/>
        </authorList>
    </citation>
    <scope>NUCLEOTIDE SEQUENCE [LARGE SCALE GENOMIC DNA]</scope>
</reference>
<evidence type="ECO:0000313" key="4">
    <source>
        <dbReference type="EMBL" id="CAH3175121.1"/>
    </source>
</evidence>
<dbReference type="PANTHER" id="PTHR11360">
    <property type="entry name" value="MONOCARBOXYLATE TRANSPORTER"/>
    <property type="match status" value="1"/>
</dbReference>
<dbReference type="Proteomes" id="UP001159405">
    <property type="component" value="Unassembled WGS sequence"/>
</dbReference>
<keyword evidence="2" id="KW-1133">Transmembrane helix</keyword>
<feature type="transmembrane region" description="Helical" evidence="2">
    <location>
        <begin position="85"/>
        <end position="106"/>
    </location>
</feature>
<dbReference type="InterPro" id="IPR011701">
    <property type="entry name" value="MFS"/>
</dbReference>
<feature type="transmembrane region" description="Helical" evidence="2">
    <location>
        <begin position="113"/>
        <end position="133"/>
    </location>
</feature>